<protein>
    <submittedName>
        <fullName evidence="1">C722865a-ba15-4d3a-a4c9-262fc74c50e5</fullName>
    </submittedName>
</protein>
<dbReference type="EMBL" id="CAJHIA010000030">
    <property type="protein sequence ID" value="CAD6447772.1"/>
    <property type="molecule type" value="Genomic_DNA"/>
</dbReference>
<dbReference type="Proteomes" id="UP000624404">
    <property type="component" value="Unassembled WGS sequence"/>
</dbReference>
<organism evidence="1 2">
    <name type="scientific">Sclerotinia trifoliorum</name>
    <dbReference type="NCBI Taxonomy" id="28548"/>
    <lineage>
        <taxon>Eukaryota</taxon>
        <taxon>Fungi</taxon>
        <taxon>Dikarya</taxon>
        <taxon>Ascomycota</taxon>
        <taxon>Pezizomycotina</taxon>
        <taxon>Leotiomycetes</taxon>
        <taxon>Helotiales</taxon>
        <taxon>Sclerotiniaceae</taxon>
        <taxon>Sclerotinia</taxon>
    </lineage>
</organism>
<evidence type="ECO:0000313" key="2">
    <source>
        <dbReference type="Proteomes" id="UP000624404"/>
    </source>
</evidence>
<keyword evidence="2" id="KW-1185">Reference proteome</keyword>
<name>A0A8H2VZV5_9HELO</name>
<proteinExistence type="predicted"/>
<reference evidence="1" key="1">
    <citation type="submission" date="2020-10" db="EMBL/GenBank/DDBJ databases">
        <authorList>
            <person name="Kusch S."/>
        </authorList>
    </citation>
    <scope>NUCLEOTIDE SEQUENCE</scope>
    <source>
        <strain evidence="1">SwB9</strain>
    </source>
</reference>
<evidence type="ECO:0000313" key="1">
    <source>
        <dbReference type="EMBL" id="CAD6447772.1"/>
    </source>
</evidence>
<dbReference type="AlphaFoldDB" id="A0A8H2VZV5"/>
<accession>A0A8H2VZV5</accession>
<gene>
    <name evidence="1" type="ORF">SCLTRI_LOCUS7564</name>
</gene>
<sequence>MNLSVVDIYINMKFLPDMKRHSFKWYISMYFNISIIPGNSKKKKQNFPHEAVNIRVIHICQTED</sequence>
<comment type="caution">
    <text evidence="1">The sequence shown here is derived from an EMBL/GenBank/DDBJ whole genome shotgun (WGS) entry which is preliminary data.</text>
</comment>